<keyword evidence="1" id="KW-0378">Hydrolase</keyword>
<protein>
    <submittedName>
        <fullName evidence="1">ATP-dependent DNA helicase PIF1</fullName>
    </submittedName>
</protein>
<evidence type="ECO:0000313" key="2">
    <source>
        <dbReference type="Proteomes" id="UP000265520"/>
    </source>
</evidence>
<feature type="non-terminal residue" evidence="1">
    <location>
        <position position="1"/>
    </location>
</feature>
<proteinExistence type="predicted"/>
<sequence length="87" mass="9808">AEVIDMVCVDKVHLQNCMNCTRLVFNPDCEEARVMKSRIADNMDTPSPMTLTQLASDVRVSPLDEFLYNTPRSTIQGIKDATTFLEL</sequence>
<keyword evidence="1" id="KW-0347">Helicase</keyword>
<dbReference type="GO" id="GO:0004386">
    <property type="term" value="F:helicase activity"/>
    <property type="evidence" value="ECO:0007669"/>
    <property type="project" value="UniProtKB-KW"/>
</dbReference>
<dbReference type="AlphaFoldDB" id="A0A392R3Z3"/>
<comment type="caution">
    <text evidence="1">The sequence shown here is derived from an EMBL/GenBank/DDBJ whole genome shotgun (WGS) entry which is preliminary data.</text>
</comment>
<keyword evidence="2" id="KW-1185">Reference proteome</keyword>
<keyword evidence="1" id="KW-0067">ATP-binding</keyword>
<dbReference type="Proteomes" id="UP000265520">
    <property type="component" value="Unassembled WGS sequence"/>
</dbReference>
<name>A0A392R3Z3_9FABA</name>
<organism evidence="1 2">
    <name type="scientific">Trifolium medium</name>
    <dbReference type="NCBI Taxonomy" id="97028"/>
    <lineage>
        <taxon>Eukaryota</taxon>
        <taxon>Viridiplantae</taxon>
        <taxon>Streptophyta</taxon>
        <taxon>Embryophyta</taxon>
        <taxon>Tracheophyta</taxon>
        <taxon>Spermatophyta</taxon>
        <taxon>Magnoliopsida</taxon>
        <taxon>eudicotyledons</taxon>
        <taxon>Gunneridae</taxon>
        <taxon>Pentapetalae</taxon>
        <taxon>rosids</taxon>
        <taxon>fabids</taxon>
        <taxon>Fabales</taxon>
        <taxon>Fabaceae</taxon>
        <taxon>Papilionoideae</taxon>
        <taxon>50 kb inversion clade</taxon>
        <taxon>NPAAA clade</taxon>
        <taxon>Hologalegina</taxon>
        <taxon>IRL clade</taxon>
        <taxon>Trifolieae</taxon>
        <taxon>Trifolium</taxon>
    </lineage>
</organism>
<dbReference type="EMBL" id="LXQA010183412">
    <property type="protein sequence ID" value="MCI30949.1"/>
    <property type="molecule type" value="Genomic_DNA"/>
</dbReference>
<reference evidence="1 2" key="1">
    <citation type="journal article" date="2018" name="Front. Plant Sci.">
        <title>Red Clover (Trifolium pratense) and Zigzag Clover (T. medium) - A Picture of Genomic Similarities and Differences.</title>
        <authorList>
            <person name="Dluhosova J."/>
            <person name="Istvanek J."/>
            <person name="Nedelnik J."/>
            <person name="Repkova J."/>
        </authorList>
    </citation>
    <scope>NUCLEOTIDE SEQUENCE [LARGE SCALE GENOMIC DNA]</scope>
    <source>
        <strain evidence="2">cv. 10/8</strain>
        <tissue evidence="1">Leaf</tissue>
    </source>
</reference>
<accession>A0A392R3Z3</accession>
<keyword evidence="1" id="KW-0547">Nucleotide-binding</keyword>
<evidence type="ECO:0000313" key="1">
    <source>
        <dbReference type="EMBL" id="MCI30949.1"/>
    </source>
</evidence>